<dbReference type="SUPFAM" id="SSF53474">
    <property type="entry name" value="alpha/beta-Hydrolases"/>
    <property type="match status" value="1"/>
</dbReference>
<proteinExistence type="inferred from homology"/>
<protein>
    <submittedName>
        <fullName evidence="4">Alpha/beta hydrolase</fullName>
    </submittedName>
</protein>
<evidence type="ECO:0000313" key="5">
    <source>
        <dbReference type="Proteomes" id="UP000298049"/>
    </source>
</evidence>
<dbReference type="GO" id="GO:0052689">
    <property type="term" value="F:carboxylic ester hydrolase activity"/>
    <property type="evidence" value="ECO:0007669"/>
    <property type="project" value="UniProtKB-ARBA"/>
</dbReference>
<reference evidence="4 5" key="1">
    <citation type="submission" date="2018-07" db="EMBL/GenBank/DDBJ databases">
        <title>Marsedoiliclastica nanhaica gen. nov. sp. nov., a novel marine hydrocarbonoclastic bacterium isolated from an in-situ enriched hydrocarbon-degrading consortium in deep-sea sediment.</title>
        <authorList>
            <person name="Dong C."/>
            <person name="Ma T."/>
            <person name="Liu R."/>
            <person name="Shao Z."/>
        </authorList>
    </citation>
    <scope>NUCLEOTIDE SEQUENCE [LARGE SCALE GENOMIC DNA]</scope>
    <source>
        <strain evidence="5">soil36-7</strain>
    </source>
</reference>
<dbReference type="PRINTS" id="PR00111">
    <property type="entry name" value="ABHYDROLASE"/>
</dbReference>
<gene>
    <name evidence="4" type="ORF">soil367_08430</name>
</gene>
<dbReference type="EMBL" id="CP031093">
    <property type="protein sequence ID" value="QCF25943.1"/>
    <property type="molecule type" value="Genomic_DNA"/>
</dbReference>
<sequence length="297" mass="33189">MPKANYRKGSFTHQQVRCAATLHKAANADASPCPTILMVHGWGGTQLTLVTHFITAFNDAGFCVVTFDYPGWGDSEGLPRNVINPWKREKTVESALAYAKSLPEVDNSNIILWGSSFGGGHVVRIAAEHPELRGAIAQVPMLDGFLTVKAAPLSRLLRFGLDIVRDLINPFATRYLPIISEAGGYSSMDRDGAWRVEEWIRTHLERLNDNRVAARSLATMSFYRPFRYLKLIQIPTLVIGATRDTVAPFDEAGVKRMSSGSVEIRTIDANHFDPYLEPWFEENIKLQLDFAKKLNAR</sequence>
<name>A0A4P7XH30_9ALTE</name>
<evidence type="ECO:0000256" key="1">
    <source>
        <dbReference type="ARBA" id="ARBA00022801"/>
    </source>
</evidence>
<organism evidence="4 5">
    <name type="scientific">Hydrocarboniclastica marina</name>
    <dbReference type="NCBI Taxonomy" id="2259620"/>
    <lineage>
        <taxon>Bacteria</taxon>
        <taxon>Pseudomonadati</taxon>
        <taxon>Pseudomonadota</taxon>
        <taxon>Gammaproteobacteria</taxon>
        <taxon>Alteromonadales</taxon>
        <taxon>Alteromonadaceae</taxon>
        <taxon>Hydrocarboniclastica</taxon>
    </lineage>
</organism>
<feature type="domain" description="AB hydrolase-1" evidence="3">
    <location>
        <begin position="36"/>
        <end position="278"/>
    </location>
</feature>
<dbReference type="InterPro" id="IPR029058">
    <property type="entry name" value="AB_hydrolase_fold"/>
</dbReference>
<evidence type="ECO:0000256" key="2">
    <source>
        <dbReference type="ARBA" id="ARBA00038115"/>
    </source>
</evidence>
<dbReference type="Gene3D" id="3.40.50.1820">
    <property type="entry name" value="alpha/beta hydrolase"/>
    <property type="match status" value="1"/>
</dbReference>
<dbReference type="AlphaFoldDB" id="A0A4P7XH30"/>
<dbReference type="Proteomes" id="UP000298049">
    <property type="component" value="Chromosome"/>
</dbReference>
<dbReference type="RefSeq" id="WP_136548667.1">
    <property type="nucleotide sequence ID" value="NZ_CP031093.1"/>
</dbReference>
<comment type="similarity">
    <text evidence="2">Belongs to the AB hydrolase superfamily. FUS2 hydrolase family.</text>
</comment>
<dbReference type="InterPro" id="IPR050261">
    <property type="entry name" value="FrsA_esterase"/>
</dbReference>
<keyword evidence="1 4" id="KW-0378">Hydrolase</keyword>
<dbReference type="PANTHER" id="PTHR22946:SF9">
    <property type="entry name" value="POLYKETIDE TRANSFERASE AF380"/>
    <property type="match status" value="1"/>
</dbReference>
<accession>A0A4P7XH30</accession>
<dbReference type="InterPro" id="IPR000073">
    <property type="entry name" value="AB_hydrolase_1"/>
</dbReference>
<evidence type="ECO:0000313" key="4">
    <source>
        <dbReference type="EMBL" id="QCF25943.1"/>
    </source>
</evidence>
<dbReference type="PANTHER" id="PTHR22946">
    <property type="entry name" value="DIENELACTONE HYDROLASE DOMAIN-CONTAINING PROTEIN-RELATED"/>
    <property type="match status" value="1"/>
</dbReference>
<dbReference type="KEGG" id="hmi:soil367_08430"/>
<keyword evidence="5" id="KW-1185">Reference proteome</keyword>
<evidence type="ECO:0000259" key="3">
    <source>
        <dbReference type="Pfam" id="PF12697"/>
    </source>
</evidence>
<dbReference type="Pfam" id="PF12697">
    <property type="entry name" value="Abhydrolase_6"/>
    <property type="match status" value="1"/>
</dbReference>
<dbReference type="OrthoDB" id="9805123at2"/>